<proteinExistence type="inferred from homology"/>
<dbReference type="Pfam" id="PF00447">
    <property type="entry name" value="HSF_DNA-bind"/>
    <property type="match status" value="1"/>
</dbReference>
<evidence type="ECO:0000256" key="1">
    <source>
        <dbReference type="ARBA" id="ARBA00004123"/>
    </source>
</evidence>
<gene>
    <name evidence="7" type="ORF">ACHAWO_013617</name>
</gene>
<protein>
    <recommendedName>
        <fullName evidence="6">HSF-type DNA-binding domain-containing protein</fullName>
    </recommendedName>
</protein>
<evidence type="ECO:0000256" key="4">
    <source>
        <dbReference type="RuleBase" id="RU004020"/>
    </source>
</evidence>
<comment type="subcellular location">
    <subcellularLocation>
        <location evidence="1">Nucleus</location>
    </subcellularLocation>
</comment>
<organism evidence="7 8">
    <name type="scientific">Cyclotella atomus</name>
    <dbReference type="NCBI Taxonomy" id="382360"/>
    <lineage>
        <taxon>Eukaryota</taxon>
        <taxon>Sar</taxon>
        <taxon>Stramenopiles</taxon>
        <taxon>Ochrophyta</taxon>
        <taxon>Bacillariophyta</taxon>
        <taxon>Coscinodiscophyceae</taxon>
        <taxon>Thalassiosirophycidae</taxon>
        <taxon>Stephanodiscales</taxon>
        <taxon>Stephanodiscaceae</taxon>
        <taxon>Cyclotella</taxon>
    </lineage>
</organism>
<evidence type="ECO:0000256" key="5">
    <source>
        <dbReference type="SAM" id="MobiDB-lite"/>
    </source>
</evidence>
<keyword evidence="8" id="KW-1185">Reference proteome</keyword>
<feature type="region of interest" description="Disordered" evidence="5">
    <location>
        <begin position="172"/>
        <end position="193"/>
    </location>
</feature>
<dbReference type="InterPro" id="IPR000232">
    <property type="entry name" value="HSF_DNA-bd"/>
</dbReference>
<keyword evidence="2" id="KW-0238">DNA-binding</keyword>
<dbReference type="InterPro" id="IPR036390">
    <property type="entry name" value="WH_DNA-bd_sf"/>
</dbReference>
<dbReference type="EMBL" id="JALLPJ020000470">
    <property type="protein sequence ID" value="KAL3791186.1"/>
    <property type="molecule type" value="Genomic_DNA"/>
</dbReference>
<evidence type="ECO:0000313" key="8">
    <source>
        <dbReference type="Proteomes" id="UP001530400"/>
    </source>
</evidence>
<name>A0ABD3PTZ8_9STRA</name>
<evidence type="ECO:0000313" key="7">
    <source>
        <dbReference type="EMBL" id="KAL3791186.1"/>
    </source>
</evidence>
<dbReference type="PANTHER" id="PTHR10015">
    <property type="entry name" value="HEAT SHOCK TRANSCRIPTION FACTOR"/>
    <property type="match status" value="1"/>
</dbReference>
<evidence type="ECO:0000259" key="6">
    <source>
        <dbReference type="SMART" id="SM00415"/>
    </source>
</evidence>
<dbReference type="AlphaFoldDB" id="A0ABD3PTZ8"/>
<accession>A0ABD3PTZ8</accession>
<dbReference type="PANTHER" id="PTHR10015:SF206">
    <property type="entry name" value="HSF-TYPE DNA-BINDING DOMAIN-CONTAINING PROTEIN"/>
    <property type="match status" value="1"/>
</dbReference>
<reference evidence="7 8" key="1">
    <citation type="submission" date="2024-10" db="EMBL/GenBank/DDBJ databases">
        <title>Updated reference genomes for cyclostephanoid diatoms.</title>
        <authorList>
            <person name="Roberts W.R."/>
            <person name="Alverson A.J."/>
        </authorList>
    </citation>
    <scope>NUCLEOTIDE SEQUENCE [LARGE SCALE GENOMIC DNA]</scope>
    <source>
        <strain evidence="7 8">AJA010-31</strain>
    </source>
</reference>
<evidence type="ECO:0000256" key="2">
    <source>
        <dbReference type="ARBA" id="ARBA00023125"/>
    </source>
</evidence>
<evidence type="ECO:0000256" key="3">
    <source>
        <dbReference type="ARBA" id="ARBA00023242"/>
    </source>
</evidence>
<dbReference type="GO" id="GO:0003677">
    <property type="term" value="F:DNA binding"/>
    <property type="evidence" value="ECO:0007669"/>
    <property type="project" value="UniProtKB-KW"/>
</dbReference>
<dbReference type="SMART" id="SM00415">
    <property type="entry name" value="HSF"/>
    <property type="match status" value="1"/>
</dbReference>
<comment type="caution">
    <text evidence="7">The sequence shown here is derived from an EMBL/GenBank/DDBJ whole genome shotgun (WGS) entry which is preliminary data.</text>
</comment>
<dbReference type="SUPFAM" id="SSF46785">
    <property type="entry name" value="Winged helix' DNA-binding domain"/>
    <property type="match status" value="1"/>
</dbReference>
<keyword evidence="3" id="KW-0539">Nucleus</keyword>
<dbReference type="Proteomes" id="UP001530400">
    <property type="component" value="Unassembled WGS sequence"/>
</dbReference>
<dbReference type="InterPro" id="IPR036388">
    <property type="entry name" value="WH-like_DNA-bd_sf"/>
</dbReference>
<comment type="similarity">
    <text evidence="4">Belongs to the HSF family.</text>
</comment>
<dbReference type="Gene3D" id="1.10.10.10">
    <property type="entry name" value="Winged helix-like DNA-binding domain superfamily/Winged helix DNA-binding domain"/>
    <property type="match status" value="1"/>
</dbReference>
<sequence length="377" mass="41799">MSNKSIPFPYKLYQLLETLCSVTSLSNSRLSSDEAAAASIAWLPHGRAFIIRDQAVFASKVLPVHFENIKYRSFLRQLNLWGFQRTCQHCVPYGRIHMGPDLGGWYHHHFLRGKPSDLVLIKRTPIKGNVVNGGKADVEMTPQFYDMPPIKMDVPDAPKWFLENGTSLGESGAASFPAQENVSSQAKGPGNNDEGNAIHHIANPIVGLLHQGLNTYYRRSLSQNWYMYSLQMASPFATQTIAVATAANSSPNLAVTDPAIATRRSTWHAGTLSELDDTLDSNTNLYQLVEEMESRLDHIVPIESEECAEADSLQNDALWSPSILSNLIDTLNNNDPIELTQKVPSVSEPDHEVDAFAHFISRTLPLSAGLDDENQAW</sequence>
<dbReference type="GO" id="GO:0005634">
    <property type="term" value="C:nucleus"/>
    <property type="evidence" value="ECO:0007669"/>
    <property type="project" value="UniProtKB-SubCell"/>
</dbReference>
<feature type="domain" description="HSF-type DNA-binding" evidence="6">
    <location>
        <begin position="4"/>
        <end position="124"/>
    </location>
</feature>